<dbReference type="EMBL" id="JAEAOA010002345">
    <property type="protein sequence ID" value="KAK3590144.1"/>
    <property type="molecule type" value="Genomic_DNA"/>
</dbReference>
<dbReference type="AlphaFoldDB" id="A0AAE0VU27"/>
<evidence type="ECO:0000313" key="1">
    <source>
        <dbReference type="EMBL" id="KAK3590144.1"/>
    </source>
</evidence>
<accession>A0AAE0VU27</accession>
<keyword evidence="2" id="KW-1185">Reference proteome</keyword>
<protein>
    <submittedName>
        <fullName evidence="1">Uncharacterized protein</fullName>
    </submittedName>
</protein>
<name>A0AAE0VU27_9BIVA</name>
<sequence length="147" mass="16469">MTSKTPLQASSPGKYSCSRVSMRPVTPFCSYRTSSIILPFYKNRQGKTSELAAVGPGADGFLHEVVCAAIKHLEKWRAYTSRRWRLFLIGNWIYQIFLKQPSLQTSLDALLFQFPYGDLSRESTNADITALSKCEINANPNNLVVSS</sequence>
<gene>
    <name evidence="1" type="ORF">CHS0354_041198</name>
</gene>
<comment type="caution">
    <text evidence="1">The sequence shown here is derived from an EMBL/GenBank/DDBJ whole genome shotgun (WGS) entry which is preliminary data.</text>
</comment>
<reference evidence="1" key="2">
    <citation type="journal article" date="2021" name="Genome Biol. Evol.">
        <title>Developing a high-quality reference genome for a parasitic bivalve with doubly uniparental inheritance (Bivalvia: Unionida).</title>
        <authorList>
            <person name="Smith C.H."/>
        </authorList>
    </citation>
    <scope>NUCLEOTIDE SEQUENCE</scope>
    <source>
        <strain evidence="1">CHS0354</strain>
        <tissue evidence="1">Mantle</tissue>
    </source>
</reference>
<proteinExistence type="predicted"/>
<organism evidence="1 2">
    <name type="scientific">Potamilus streckersoni</name>
    <dbReference type="NCBI Taxonomy" id="2493646"/>
    <lineage>
        <taxon>Eukaryota</taxon>
        <taxon>Metazoa</taxon>
        <taxon>Spiralia</taxon>
        <taxon>Lophotrochozoa</taxon>
        <taxon>Mollusca</taxon>
        <taxon>Bivalvia</taxon>
        <taxon>Autobranchia</taxon>
        <taxon>Heteroconchia</taxon>
        <taxon>Palaeoheterodonta</taxon>
        <taxon>Unionida</taxon>
        <taxon>Unionoidea</taxon>
        <taxon>Unionidae</taxon>
        <taxon>Ambleminae</taxon>
        <taxon>Lampsilini</taxon>
        <taxon>Potamilus</taxon>
    </lineage>
</organism>
<reference evidence="1" key="3">
    <citation type="submission" date="2023-05" db="EMBL/GenBank/DDBJ databases">
        <authorList>
            <person name="Smith C.H."/>
        </authorList>
    </citation>
    <scope>NUCLEOTIDE SEQUENCE</scope>
    <source>
        <strain evidence="1">CHS0354</strain>
        <tissue evidence="1">Mantle</tissue>
    </source>
</reference>
<reference evidence="1" key="1">
    <citation type="journal article" date="2021" name="Genome Biol. Evol.">
        <title>A High-Quality Reference Genome for a Parasitic Bivalve with Doubly Uniparental Inheritance (Bivalvia: Unionida).</title>
        <authorList>
            <person name="Smith C.H."/>
        </authorList>
    </citation>
    <scope>NUCLEOTIDE SEQUENCE</scope>
    <source>
        <strain evidence="1">CHS0354</strain>
    </source>
</reference>
<dbReference type="Proteomes" id="UP001195483">
    <property type="component" value="Unassembled WGS sequence"/>
</dbReference>
<evidence type="ECO:0000313" key="2">
    <source>
        <dbReference type="Proteomes" id="UP001195483"/>
    </source>
</evidence>